<evidence type="ECO:0000256" key="1">
    <source>
        <dbReference type="SAM" id="MobiDB-lite"/>
    </source>
</evidence>
<keyword evidence="2" id="KW-0472">Membrane</keyword>
<evidence type="ECO:0000313" key="3">
    <source>
        <dbReference type="EMBL" id="KAF9735318.1"/>
    </source>
</evidence>
<evidence type="ECO:0000313" key="4">
    <source>
        <dbReference type="Proteomes" id="UP000756921"/>
    </source>
</evidence>
<dbReference type="AlphaFoldDB" id="A0A9P6GH74"/>
<comment type="caution">
    <text evidence="3">The sequence shown here is derived from an EMBL/GenBank/DDBJ whole genome shotgun (WGS) entry which is preliminary data.</text>
</comment>
<feature type="compositionally biased region" description="Basic and acidic residues" evidence="1">
    <location>
        <begin position="200"/>
        <end position="213"/>
    </location>
</feature>
<proteinExistence type="predicted"/>
<feature type="transmembrane region" description="Helical" evidence="2">
    <location>
        <begin position="111"/>
        <end position="136"/>
    </location>
</feature>
<feature type="region of interest" description="Disordered" evidence="1">
    <location>
        <begin position="265"/>
        <end position="329"/>
    </location>
</feature>
<keyword evidence="4" id="KW-1185">Reference proteome</keyword>
<dbReference type="Proteomes" id="UP000756921">
    <property type="component" value="Unassembled WGS sequence"/>
</dbReference>
<keyword evidence="2" id="KW-1133">Transmembrane helix</keyword>
<gene>
    <name evidence="3" type="ORF">PMIN01_06723</name>
</gene>
<dbReference type="EMBL" id="WJXW01000006">
    <property type="protein sequence ID" value="KAF9735318.1"/>
    <property type="molecule type" value="Genomic_DNA"/>
</dbReference>
<feature type="compositionally biased region" description="Pro residues" evidence="1">
    <location>
        <begin position="302"/>
        <end position="311"/>
    </location>
</feature>
<feature type="region of interest" description="Disordered" evidence="1">
    <location>
        <begin position="86"/>
        <end position="106"/>
    </location>
</feature>
<feature type="region of interest" description="Disordered" evidence="1">
    <location>
        <begin position="144"/>
        <end position="217"/>
    </location>
</feature>
<dbReference type="OrthoDB" id="10433496at2759"/>
<evidence type="ECO:0000256" key="2">
    <source>
        <dbReference type="SAM" id="Phobius"/>
    </source>
</evidence>
<protein>
    <submittedName>
        <fullName evidence="3">Uncharacterized protein</fullName>
    </submittedName>
</protein>
<accession>A0A9P6GH74</accession>
<sequence length="329" mass="35733">MSLRWSKRTLSLARPSGGDLYARGSRPKSSPCYDGCFENNFRAATSTTPWKRGYRLVYIGKREHETNDAASSSPTTTDSVEATITPSTLPKESSASPSATATAAPSGRPNIASIAGAAAGGLVFLLLAGIIVFFWIHTQKSRRHHKRTFERRSSEPGDAGEMGQKQLVRVSVVAEASPHSAHPRHQRTASHIYISPTTTTERRASQHASRDVNADPSTYRHYSAEDFRLPQPPATVWKTSHRPTTWDLTRRSIGMFELDSPLTPEEYSAATSRKSSEVSSLGSGSRKSSLKSGVSSMRETVPVPPVYPPPAATGASWDTHRRSASTGIV</sequence>
<name>A0A9P6GH74_9PLEO</name>
<keyword evidence="2" id="KW-0812">Transmembrane</keyword>
<feature type="compositionally biased region" description="Low complexity" evidence="1">
    <location>
        <begin position="93"/>
        <end position="106"/>
    </location>
</feature>
<feature type="compositionally biased region" description="Low complexity" evidence="1">
    <location>
        <begin position="277"/>
        <end position="296"/>
    </location>
</feature>
<reference evidence="3" key="1">
    <citation type="journal article" date="2020" name="Mol. Plant Microbe Interact.">
        <title>Genome Sequence of the Biocontrol Agent Coniothyrium minitans strain Conio (IMI 134523).</title>
        <authorList>
            <person name="Patel D."/>
            <person name="Shittu T.A."/>
            <person name="Baroncelli R."/>
            <person name="Muthumeenakshi S."/>
            <person name="Osborne T.H."/>
            <person name="Janganan T.K."/>
            <person name="Sreenivasaprasad S."/>
        </authorList>
    </citation>
    <scope>NUCLEOTIDE SEQUENCE</scope>
    <source>
        <strain evidence="3">Conio</strain>
    </source>
</reference>
<organism evidence="3 4">
    <name type="scientific">Paraphaeosphaeria minitans</name>
    <dbReference type="NCBI Taxonomy" id="565426"/>
    <lineage>
        <taxon>Eukaryota</taxon>
        <taxon>Fungi</taxon>
        <taxon>Dikarya</taxon>
        <taxon>Ascomycota</taxon>
        <taxon>Pezizomycotina</taxon>
        <taxon>Dothideomycetes</taxon>
        <taxon>Pleosporomycetidae</taxon>
        <taxon>Pleosporales</taxon>
        <taxon>Massarineae</taxon>
        <taxon>Didymosphaeriaceae</taxon>
        <taxon>Paraphaeosphaeria</taxon>
    </lineage>
</organism>